<dbReference type="EMBL" id="HBGH01004294">
    <property type="protein sequence ID" value="CAD9230134.1"/>
    <property type="molecule type" value="Transcribed_RNA"/>
</dbReference>
<dbReference type="InterPro" id="IPR036537">
    <property type="entry name" value="Adaptor_Cbl_N_dom_sf"/>
</dbReference>
<evidence type="ECO:0000313" key="2">
    <source>
        <dbReference type="EMBL" id="CAD9230134.1"/>
    </source>
</evidence>
<proteinExistence type="predicted"/>
<dbReference type="CDD" id="cd21037">
    <property type="entry name" value="MLKL_NTD"/>
    <property type="match status" value="1"/>
</dbReference>
<name>A0A7S1TAG3_9RHOD</name>
<accession>A0A7S1TAG3</accession>
<gene>
    <name evidence="2" type="ORF">CCAE0312_LOCUS2371</name>
</gene>
<organism evidence="2">
    <name type="scientific">Compsopogon caeruleus</name>
    <dbReference type="NCBI Taxonomy" id="31354"/>
    <lineage>
        <taxon>Eukaryota</taxon>
        <taxon>Rhodophyta</taxon>
        <taxon>Compsopogonophyceae</taxon>
        <taxon>Compsopogonales</taxon>
        <taxon>Compsopogonaceae</taxon>
        <taxon>Compsopogon</taxon>
    </lineage>
</organism>
<feature type="domain" description="Mixed lineage kinase" evidence="1">
    <location>
        <begin position="10"/>
        <end position="113"/>
    </location>
</feature>
<dbReference type="Gene3D" id="1.20.930.20">
    <property type="entry name" value="Adaptor protein Cbl, N-terminal domain"/>
    <property type="match status" value="1"/>
</dbReference>
<reference evidence="2" key="1">
    <citation type="submission" date="2021-01" db="EMBL/GenBank/DDBJ databases">
        <authorList>
            <person name="Corre E."/>
            <person name="Pelletier E."/>
            <person name="Niang G."/>
            <person name="Scheremetjew M."/>
            <person name="Finn R."/>
            <person name="Kale V."/>
            <person name="Holt S."/>
            <person name="Cochrane G."/>
            <person name="Meng A."/>
            <person name="Brown T."/>
            <person name="Cohen L."/>
        </authorList>
    </citation>
    <scope>NUCLEOTIDE SEQUENCE</scope>
    <source>
        <strain evidence="2">SAG 36.94</strain>
    </source>
</reference>
<dbReference type="Pfam" id="PF22215">
    <property type="entry name" value="MLKL_N"/>
    <property type="match status" value="1"/>
</dbReference>
<dbReference type="GO" id="GO:0007166">
    <property type="term" value="P:cell surface receptor signaling pathway"/>
    <property type="evidence" value="ECO:0007669"/>
    <property type="project" value="InterPro"/>
</dbReference>
<dbReference type="AlphaFoldDB" id="A0A7S1TAG3"/>
<sequence>MLIGIGDVIAILDLVKVIHERFKLMKENELNQEKILIQKVGSIKLYVEKIQEKMASGKSINELTLAAVKNLREVLESANELSGRMFEARWMTRVLRARRWKEDLRDINRQMSDGLLFLIASRVEDLQPRPLSVSSIRMMSVSSMRMMSVSFMGMMRKTSLNESYMETVPSPFSKEYLSSLLSKKKVQQALGDKPKRFRDVDVMAYDDDCRLAVNDGESCDSGDPSARMGNLH</sequence>
<dbReference type="InterPro" id="IPR054000">
    <property type="entry name" value="MLKL_N"/>
</dbReference>
<protein>
    <recommendedName>
        <fullName evidence="1">Mixed lineage kinase domain-containing protein</fullName>
    </recommendedName>
</protein>
<dbReference type="InterPro" id="IPR059179">
    <property type="entry name" value="MLKL-like_MCAfunc"/>
</dbReference>
<evidence type="ECO:0000259" key="1">
    <source>
        <dbReference type="Pfam" id="PF22215"/>
    </source>
</evidence>